<evidence type="ECO:0000256" key="3">
    <source>
        <dbReference type="ARBA" id="ARBA00022670"/>
    </source>
</evidence>
<dbReference type="InterPro" id="IPR000834">
    <property type="entry name" value="Peptidase_M14"/>
</dbReference>
<feature type="domain" description="Peptidase M14" evidence="8">
    <location>
        <begin position="46"/>
        <end position="338"/>
    </location>
</feature>
<dbReference type="RefSeq" id="WP_015029097.1">
    <property type="nucleotide sequence ID" value="NC_018748.1"/>
</dbReference>
<keyword evidence="9" id="KW-0121">Carboxypeptidase</keyword>
<evidence type="ECO:0000313" key="9">
    <source>
        <dbReference type="EMBL" id="AFK03400.1"/>
    </source>
</evidence>
<protein>
    <submittedName>
        <fullName evidence="9">Peptidase M14 carboxypeptidase A</fullName>
    </submittedName>
</protein>
<evidence type="ECO:0000313" key="10">
    <source>
        <dbReference type="Proteomes" id="UP000002875"/>
    </source>
</evidence>
<comment type="caution">
    <text evidence="7">Lacks conserved residue(s) required for the propagation of feature annotation.</text>
</comment>
<dbReference type="Pfam" id="PF00246">
    <property type="entry name" value="Peptidase_M14"/>
    <property type="match status" value="1"/>
</dbReference>
<reference evidence="9 10" key="1">
    <citation type="submission" date="2011-07" db="EMBL/GenBank/DDBJ databases">
        <title>The complete genome of chromosome of Emticicia oligotrophica DSM 17448.</title>
        <authorList>
            <consortium name="US DOE Joint Genome Institute (JGI-PGF)"/>
            <person name="Lucas S."/>
            <person name="Han J."/>
            <person name="Lapidus A."/>
            <person name="Bruce D."/>
            <person name="Goodwin L."/>
            <person name="Pitluck S."/>
            <person name="Peters L."/>
            <person name="Kyrpides N."/>
            <person name="Mavromatis K."/>
            <person name="Ivanova N."/>
            <person name="Ovchinnikova G."/>
            <person name="Teshima H."/>
            <person name="Detter J.C."/>
            <person name="Tapia R."/>
            <person name="Han C."/>
            <person name="Land M."/>
            <person name="Hauser L."/>
            <person name="Markowitz V."/>
            <person name="Cheng J.-F."/>
            <person name="Hugenholtz P."/>
            <person name="Woyke T."/>
            <person name="Wu D."/>
            <person name="Tindall B."/>
            <person name="Pomrenke H."/>
            <person name="Brambilla E."/>
            <person name="Klenk H.-P."/>
            <person name="Eisen J.A."/>
        </authorList>
    </citation>
    <scope>NUCLEOTIDE SEQUENCE [LARGE SCALE GENOMIC DNA]</scope>
    <source>
        <strain evidence="9 10">DSM 17448</strain>
    </source>
</reference>
<comment type="similarity">
    <text evidence="2 7">Belongs to the peptidase M14 family.</text>
</comment>
<keyword evidence="10" id="KW-1185">Reference proteome</keyword>
<keyword evidence="5" id="KW-0862">Zinc</keyword>
<keyword evidence="6" id="KW-0482">Metalloprotease</keyword>
<evidence type="ECO:0000256" key="5">
    <source>
        <dbReference type="ARBA" id="ARBA00022833"/>
    </source>
</evidence>
<organism evidence="9 10">
    <name type="scientific">Emticicia oligotrophica (strain DSM 17448 / CIP 109782 / MTCC 6937 / GPTSA100-15)</name>
    <dbReference type="NCBI Taxonomy" id="929562"/>
    <lineage>
        <taxon>Bacteria</taxon>
        <taxon>Pseudomonadati</taxon>
        <taxon>Bacteroidota</taxon>
        <taxon>Cytophagia</taxon>
        <taxon>Cytophagales</taxon>
        <taxon>Leadbetterellaceae</taxon>
        <taxon>Emticicia</taxon>
    </lineage>
</organism>
<evidence type="ECO:0000256" key="6">
    <source>
        <dbReference type="ARBA" id="ARBA00023049"/>
    </source>
</evidence>
<dbReference type="PANTHER" id="PTHR11705:SF143">
    <property type="entry name" value="SLL0236 PROTEIN"/>
    <property type="match status" value="1"/>
</dbReference>
<name>A0ABN4AME6_EMTOG</name>
<accession>A0ABN4AME6</accession>
<keyword evidence="4" id="KW-0378">Hydrolase</keyword>
<proteinExistence type="inferred from homology"/>
<sequence length="442" mass="50659">MVLFHKHLTFVFSITIILFSAMSSDAQKSLPDFSKQLFDIHEKIKEPTLTKRRFKHKDIVPLIEKLPFEVAKIGQSFEERDIYQIKMGHGKTKILLWSQMHGDEATATMALFDIFRFFKEKNDGFDALRSKILDNCTLYFVPMLNPDGAERFQRRTATGIDMNRDALRFQTPEGTLLKKLQDELKPEFSFNLHDQGIRYSAGMSSKQATISFLATSYNFSQDWNPTRTRAMQVICEMNEAVQQFIPGHVGKWNDPHEPRAFGDNVALWGSSLILIESGGYKDDVEKQYIRKLNFVAMLKGMQSIAEETYIKHQLSTYESIPNNEKFLFDVLIRNAEFIHNGKVVIKDIGIILTEKNINNATDFVVSSVIDDLGDLSTFWGIKEIDAKGLTVSMFADFPEIAQKYKISEKEAANKELNLDETASFLLTKDKEVKYIILNGQIK</sequence>
<keyword evidence="3" id="KW-0645">Protease</keyword>
<dbReference type="SUPFAM" id="SSF53187">
    <property type="entry name" value="Zn-dependent exopeptidases"/>
    <property type="match status" value="1"/>
</dbReference>
<dbReference type="GO" id="GO:0004180">
    <property type="term" value="F:carboxypeptidase activity"/>
    <property type="evidence" value="ECO:0007669"/>
    <property type="project" value="UniProtKB-KW"/>
</dbReference>
<dbReference type="Proteomes" id="UP000002875">
    <property type="component" value="Chromosome"/>
</dbReference>
<dbReference type="EMBL" id="CP002961">
    <property type="protein sequence ID" value="AFK03400.1"/>
    <property type="molecule type" value="Genomic_DNA"/>
</dbReference>
<dbReference type="Gene3D" id="3.40.630.10">
    <property type="entry name" value="Zn peptidases"/>
    <property type="match status" value="1"/>
</dbReference>
<gene>
    <name evidence="9" type="ordered locus">Emtol_2262</name>
</gene>
<comment type="cofactor">
    <cofactor evidence="1">
        <name>Zn(2+)</name>
        <dbReference type="ChEBI" id="CHEBI:29105"/>
    </cofactor>
</comment>
<dbReference type="PANTHER" id="PTHR11705">
    <property type="entry name" value="PROTEASE FAMILY M14 CARBOXYPEPTIDASE A,B"/>
    <property type="match status" value="1"/>
</dbReference>
<evidence type="ECO:0000256" key="7">
    <source>
        <dbReference type="PROSITE-ProRule" id="PRU01379"/>
    </source>
</evidence>
<evidence type="ECO:0000256" key="2">
    <source>
        <dbReference type="ARBA" id="ARBA00005988"/>
    </source>
</evidence>
<dbReference type="PROSITE" id="PS52035">
    <property type="entry name" value="PEPTIDASE_M14"/>
    <property type="match status" value="1"/>
</dbReference>
<evidence type="ECO:0000256" key="1">
    <source>
        <dbReference type="ARBA" id="ARBA00001947"/>
    </source>
</evidence>
<evidence type="ECO:0000256" key="4">
    <source>
        <dbReference type="ARBA" id="ARBA00022801"/>
    </source>
</evidence>
<evidence type="ECO:0000259" key="8">
    <source>
        <dbReference type="PROSITE" id="PS52035"/>
    </source>
</evidence>